<organism evidence="2">
    <name type="scientific">Zooxanthella nutricula</name>
    <dbReference type="NCBI Taxonomy" id="1333877"/>
    <lineage>
        <taxon>Eukaryota</taxon>
        <taxon>Sar</taxon>
        <taxon>Alveolata</taxon>
        <taxon>Dinophyceae</taxon>
        <taxon>Peridiniales</taxon>
        <taxon>Peridiniales incertae sedis</taxon>
        <taxon>Zooxanthella</taxon>
    </lineage>
</organism>
<proteinExistence type="predicted"/>
<evidence type="ECO:0000256" key="1">
    <source>
        <dbReference type="SAM" id="MobiDB-lite"/>
    </source>
</evidence>
<feature type="region of interest" description="Disordered" evidence="1">
    <location>
        <begin position="140"/>
        <end position="178"/>
    </location>
</feature>
<feature type="compositionally biased region" description="Low complexity" evidence="1">
    <location>
        <begin position="146"/>
        <end position="161"/>
    </location>
</feature>
<reference evidence="2" key="1">
    <citation type="submission" date="2021-01" db="EMBL/GenBank/DDBJ databases">
        <authorList>
            <person name="Corre E."/>
            <person name="Pelletier E."/>
            <person name="Niang G."/>
            <person name="Scheremetjew M."/>
            <person name="Finn R."/>
            <person name="Kale V."/>
            <person name="Holt S."/>
            <person name="Cochrane G."/>
            <person name="Meng A."/>
            <person name="Brown T."/>
            <person name="Cohen L."/>
        </authorList>
    </citation>
    <scope>NUCLEOTIDE SEQUENCE</scope>
    <source>
        <strain evidence="2">RCC3387</strain>
    </source>
</reference>
<sequence length="178" mass="18573">MTFFMNIARAGGPFIFAPIYEHVSHTLPWFLNSILKVAAFSLCMLVSTPPSAAAGAETPAESAVPARDLTRALSNQCNRGFLPPGVGNLVTGSQYSELKASLLPPPRLMRDPRAIRRSATYGPWGNQLEQVDSTEETVSCGVSEEGGQPAGQPAPAGAPAGRKMSITRAHSGPGAAAA</sequence>
<protein>
    <submittedName>
        <fullName evidence="2">Uncharacterized protein</fullName>
    </submittedName>
</protein>
<accession>A0A7S2Q032</accession>
<dbReference type="EMBL" id="HBGW01077648">
    <property type="protein sequence ID" value="CAD9629446.1"/>
    <property type="molecule type" value="Transcribed_RNA"/>
</dbReference>
<gene>
    <name evidence="2" type="ORF">BRAN1462_LOCUS49352</name>
</gene>
<dbReference type="AlphaFoldDB" id="A0A7S2Q032"/>
<name>A0A7S2Q032_9DINO</name>
<evidence type="ECO:0000313" key="2">
    <source>
        <dbReference type="EMBL" id="CAD9629446.1"/>
    </source>
</evidence>